<dbReference type="AlphaFoldDB" id="A0A8H3F0I6"/>
<dbReference type="Proteomes" id="UP000664521">
    <property type="component" value="Unassembled WGS sequence"/>
</dbReference>
<feature type="compositionally biased region" description="Polar residues" evidence="1">
    <location>
        <begin position="1"/>
        <end position="10"/>
    </location>
</feature>
<proteinExistence type="predicted"/>
<gene>
    <name evidence="2" type="ORF">HETSPECPRED_001636</name>
</gene>
<feature type="compositionally biased region" description="Basic residues" evidence="1">
    <location>
        <begin position="88"/>
        <end position="99"/>
    </location>
</feature>
<feature type="region of interest" description="Disordered" evidence="1">
    <location>
        <begin position="59"/>
        <end position="106"/>
    </location>
</feature>
<name>A0A8H3F0I6_9LECA</name>
<organism evidence="2 3">
    <name type="scientific">Heterodermia speciosa</name>
    <dbReference type="NCBI Taxonomy" id="116794"/>
    <lineage>
        <taxon>Eukaryota</taxon>
        <taxon>Fungi</taxon>
        <taxon>Dikarya</taxon>
        <taxon>Ascomycota</taxon>
        <taxon>Pezizomycotina</taxon>
        <taxon>Lecanoromycetes</taxon>
        <taxon>OSLEUM clade</taxon>
        <taxon>Lecanoromycetidae</taxon>
        <taxon>Caliciales</taxon>
        <taxon>Physciaceae</taxon>
        <taxon>Heterodermia</taxon>
    </lineage>
</organism>
<feature type="region of interest" description="Disordered" evidence="1">
    <location>
        <begin position="1"/>
        <end position="26"/>
    </location>
</feature>
<reference evidence="2" key="1">
    <citation type="submission" date="2021-03" db="EMBL/GenBank/DDBJ databases">
        <authorList>
            <person name="Tagirdzhanova G."/>
        </authorList>
    </citation>
    <scope>NUCLEOTIDE SEQUENCE</scope>
</reference>
<evidence type="ECO:0000313" key="3">
    <source>
        <dbReference type="Proteomes" id="UP000664521"/>
    </source>
</evidence>
<evidence type="ECO:0000313" key="2">
    <source>
        <dbReference type="EMBL" id="CAF9913712.1"/>
    </source>
</evidence>
<sequence>MRSTALNAASQPMRETGQPTNHIPHPMVNTTELNPRCFRDSMGDPEACGRRYKTLDPEEDLSLRPDFGGRGPFARLAEPLDRPPTSSKKARSKTQHPRSYKGVTSDKTCPSEISFWPEELKRPVANAARKALQSGSENRGRIPFATTILLILDKTSSYEDLCELLEKEGLKIERKSFAQQLLAAVPALQHTSCLKGFPSDPCGLTDKIMDTHQSLDNDVGVETFTVENTISSDQGPAKAQELGIPLAAEIRDESTPRLKAPVANMGVHSIPVRVEMNGEPAELPKPDKPHPVNHEAALEELETLLEDPTDADLKVIQSHLPETENVIRIQDENSKGADLGVPSVSQKSKDVKIENAEVSSSLFTTGMPQDYSESDLFFPEFDSTDTASRRKHAARETVHFDAWSNERSGVKPIKPKKRDEPKIYHFFGPEKNSDITAKIRTKTTLEDGHFARHEKRKEAMNEYAAKRKRSRHQDAFDGQVIDLDLAADEYDQANAGHPTTGGKGISEATIRHFESDSAAHAYATPTDSIIDEDELREPEPLYQYRVHVREWLTDESEVDARLTELGPWHTMAEANAVAAESVRMPSEDNARVIFRPGAWSYNFNRDEDGMETHIAGMTGGFIEASVSRNITPPNQYAKLPPNAFTIPRVVYLAMLQRTSVSVPIEDDLFEDSSIRIPTTPDDMLATALTACTTLDLANKAASQKWLEFETKDFSADSLDEHRRAVRETSLRKELRRMNEDNESFDRTGSIGSLGEMFHVWVMKVPVDGPRN</sequence>
<comment type="caution">
    <text evidence="2">The sequence shown here is derived from an EMBL/GenBank/DDBJ whole genome shotgun (WGS) entry which is preliminary data.</text>
</comment>
<accession>A0A8H3F0I6</accession>
<dbReference type="EMBL" id="CAJPDS010000013">
    <property type="protein sequence ID" value="CAF9913712.1"/>
    <property type="molecule type" value="Genomic_DNA"/>
</dbReference>
<dbReference type="OrthoDB" id="5343028at2759"/>
<keyword evidence="3" id="KW-1185">Reference proteome</keyword>
<evidence type="ECO:0000256" key="1">
    <source>
        <dbReference type="SAM" id="MobiDB-lite"/>
    </source>
</evidence>
<protein>
    <submittedName>
        <fullName evidence="2">Uncharacterized protein</fullName>
    </submittedName>
</protein>